<dbReference type="InterPro" id="IPR000566">
    <property type="entry name" value="Lipocln_cytosolic_FA-bd_dom"/>
</dbReference>
<reference evidence="8" key="2">
    <citation type="submission" date="2025-08" db="UniProtKB">
        <authorList>
            <consortium name="Ensembl"/>
        </authorList>
    </citation>
    <scope>IDENTIFICATION</scope>
</reference>
<dbReference type="SUPFAM" id="SSF50814">
    <property type="entry name" value="Lipocalins"/>
    <property type="match status" value="1"/>
</dbReference>
<dbReference type="Gene3D" id="2.40.128.20">
    <property type="match status" value="1"/>
</dbReference>
<name>A0A7N4NHD3_SARHA</name>
<gene>
    <name evidence="8" type="primary">LOC105749804</name>
</gene>
<evidence type="ECO:0000256" key="5">
    <source>
        <dbReference type="ARBA" id="ARBA00022743"/>
    </source>
</evidence>
<reference evidence="8 9" key="1">
    <citation type="journal article" date="2011" name="Proc. Natl. Acad. Sci. U.S.A.">
        <title>Genetic diversity and population structure of the endangered marsupial Sarcophilus harrisii (Tasmanian devil).</title>
        <authorList>
            <person name="Miller W."/>
            <person name="Hayes V.M."/>
            <person name="Ratan A."/>
            <person name="Petersen D.C."/>
            <person name="Wittekindt N.E."/>
            <person name="Miller J."/>
            <person name="Walenz B."/>
            <person name="Knight J."/>
            <person name="Qi J."/>
            <person name="Zhao F."/>
            <person name="Wang Q."/>
            <person name="Bedoya-Reina O.C."/>
            <person name="Katiyar N."/>
            <person name="Tomsho L.P."/>
            <person name="Kasson L.M."/>
            <person name="Hardie R.A."/>
            <person name="Woodbridge P."/>
            <person name="Tindall E.A."/>
            <person name="Bertelsen M.F."/>
            <person name="Dixon D."/>
            <person name="Pyecroft S."/>
            <person name="Helgen K.M."/>
            <person name="Lesk A.M."/>
            <person name="Pringle T.H."/>
            <person name="Patterson N."/>
            <person name="Zhang Y."/>
            <person name="Kreiss A."/>
            <person name="Woods G.M."/>
            <person name="Jones M.E."/>
            <person name="Schuster S.C."/>
        </authorList>
    </citation>
    <scope>NUCLEOTIDE SEQUENCE [LARGE SCALE GENOMIC DNA]</scope>
</reference>
<dbReference type="PRINTS" id="PR01175">
    <property type="entry name" value="VNEBNERGLAND"/>
</dbReference>
<evidence type="ECO:0000259" key="7">
    <source>
        <dbReference type="Pfam" id="PF00061"/>
    </source>
</evidence>
<keyword evidence="9" id="KW-1185">Reference proteome</keyword>
<dbReference type="GeneTree" id="ENSGT01050000244868"/>
<dbReference type="InterPro" id="IPR002345">
    <property type="entry name" value="Lipocalin"/>
</dbReference>
<keyword evidence="5" id="KW-0494">Milk protein</keyword>
<evidence type="ECO:0000313" key="9">
    <source>
        <dbReference type="Proteomes" id="UP000007648"/>
    </source>
</evidence>
<proteinExistence type="inferred from homology"/>
<evidence type="ECO:0000256" key="6">
    <source>
        <dbReference type="SAM" id="SignalP"/>
    </source>
</evidence>
<dbReference type="InParanoid" id="A0A7N4NHD3"/>
<dbReference type="GO" id="GO:0036094">
    <property type="term" value="F:small molecule binding"/>
    <property type="evidence" value="ECO:0007669"/>
    <property type="project" value="InterPro"/>
</dbReference>
<evidence type="ECO:0000256" key="4">
    <source>
        <dbReference type="ARBA" id="ARBA00022729"/>
    </source>
</evidence>
<dbReference type="FunCoup" id="A0A7N4NHD3">
    <property type="interactions" value="165"/>
</dbReference>
<sequence length="200" mass="22599">MKVLFLTIALSLFSILHAEESNSSRELGGVYHLNAVVANKEIPGENHETFPPITITQLDNGNVEVKFTMKENDKCKEIKVILEKTEHANEYIIQGNFQHIHKVRVTQTSVPNNWIFECEGHFHGERFNMIKLLGPNTEVDPKAMEDYQKFTKERSCDESKIIFPEQEGNSNGVLTLSSLFPQSSVPYPLPSPCILVISSP</sequence>
<organism evidence="8 9">
    <name type="scientific">Sarcophilus harrisii</name>
    <name type="common">Tasmanian devil</name>
    <name type="synonym">Sarcophilus laniarius</name>
    <dbReference type="NCBI Taxonomy" id="9305"/>
    <lineage>
        <taxon>Eukaryota</taxon>
        <taxon>Metazoa</taxon>
        <taxon>Chordata</taxon>
        <taxon>Craniata</taxon>
        <taxon>Vertebrata</taxon>
        <taxon>Euteleostomi</taxon>
        <taxon>Mammalia</taxon>
        <taxon>Metatheria</taxon>
        <taxon>Dasyuromorphia</taxon>
        <taxon>Dasyuridae</taxon>
        <taxon>Sarcophilus</taxon>
    </lineage>
</organism>
<feature type="signal peptide" evidence="6">
    <location>
        <begin position="1"/>
        <end position="18"/>
    </location>
</feature>
<comment type="similarity">
    <text evidence="2">Belongs to the calycin superfamily. Lipocalin family.</text>
</comment>
<dbReference type="Ensembl" id="ENSSHAT00000049242.1">
    <property type="protein sequence ID" value="ENSSHAP00000023322.1"/>
    <property type="gene ID" value="ENSSHAG00000001976.2"/>
</dbReference>
<keyword evidence="3" id="KW-0964">Secreted</keyword>
<reference evidence="8" key="3">
    <citation type="submission" date="2025-09" db="UniProtKB">
        <authorList>
            <consortium name="Ensembl"/>
        </authorList>
    </citation>
    <scope>IDENTIFICATION</scope>
</reference>
<dbReference type="Pfam" id="PF00061">
    <property type="entry name" value="Lipocalin"/>
    <property type="match status" value="1"/>
</dbReference>
<comment type="subcellular location">
    <subcellularLocation>
        <location evidence="1">Secreted</location>
    </subcellularLocation>
</comment>
<accession>A0A7N4NHD3</accession>
<evidence type="ECO:0000256" key="3">
    <source>
        <dbReference type="ARBA" id="ARBA00022525"/>
    </source>
</evidence>
<evidence type="ECO:0000256" key="2">
    <source>
        <dbReference type="ARBA" id="ARBA00006889"/>
    </source>
</evidence>
<protein>
    <recommendedName>
        <fullName evidence="7">Lipocalin/cytosolic fatty-acid binding domain-containing protein</fullName>
    </recommendedName>
</protein>
<evidence type="ECO:0000313" key="8">
    <source>
        <dbReference type="Ensembl" id="ENSSHAP00000023322.1"/>
    </source>
</evidence>
<evidence type="ECO:0000256" key="1">
    <source>
        <dbReference type="ARBA" id="ARBA00004613"/>
    </source>
</evidence>
<keyword evidence="4 6" id="KW-0732">Signal</keyword>
<dbReference type="InterPro" id="IPR002450">
    <property type="entry name" value="von_Ebner_gland"/>
</dbReference>
<feature type="domain" description="Lipocalin/cytosolic fatty-acid binding" evidence="7">
    <location>
        <begin position="29"/>
        <end position="166"/>
    </location>
</feature>
<dbReference type="PANTHER" id="PTHR11430:SF124">
    <property type="entry name" value="LIPOCALIN 1-LIKE PROTEIN 1-RELATED"/>
    <property type="match status" value="1"/>
</dbReference>
<dbReference type="InterPro" id="IPR012674">
    <property type="entry name" value="Calycin"/>
</dbReference>
<dbReference type="Proteomes" id="UP000007648">
    <property type="component" value="Unassembled WGS sequence"/>
</dbReference>
<dbReference type="PANTHER" id="PTHR11430">
    <property type="entry name" value="LIPOCALIN"/>
    <property type="match status" value="1"/>
</dbReference>
<feature type="chain" id="PRO_5029862932" description="Lipocalin/cytosolic fatty-acid binding domain-containing protein" evidence="6">
    <location>
        <begin position="19"/>
        <end position="200"/>
    </location>
</feature>
<dbReference type="AlphaFoldDB" id="A0A7N4NHD3"/>
<dbReference type="GO" id="GO:0005615">
    <property type="term" value="C:extracellular space"/>
    <property type="evidence" value="ECO:0007669"/>
    <property type="project" value="TreeGrafter"/>
</dbReference>